<feature type="compositionally biased region" description="Basic and acidic residues" evidence="1">
    <location>
        <begin position="166"/>
        <end position="184"/>
    </location>
</feature>
<gene>
    <name evidence="4" type="ORF">GPLA_3092</name>
</gene>
<dbReference type="Gene3D" id="1.10.238.10">
    <property type="entry name" value="EF-hand"/>
    <property type="match status" value="2"/>
</dbReference>
<evidence type="ECO:0000256" key="2">
    <source>
        <dbReference type="SAM" id="SignalP"/>
    </source>
</evidence>
<feature type="region of interest" description="Disordered" evidence="1">
    <location>
        <begin position="20"/>
        <end position="52"/>
    </location>
</feature>
<dbReference type="SUPFAM" id="SSF141571">
    <property type="entry name" value="Pentapeptide repeat-like"/>
    <property type="match status" value="1"/>
</dbReference>
<comment type="caution">
    <text evidence="4">The sequence shown here is derived from an EMBL/GenBank/DDBJ whole genome shotgun (WGS) entry which is preliminary data.</text>
</comment>
<feature type="region of interest" description="Disordered" evidence="1">
    <location>
        <begin position="67"/>
        <end position="294"/>
    </location>
</feature>
<feature type="signal peptide" evidence="2">
    <location>
        <begin position="1"/>
        <end position="20"/>
    </location>
</feature>
<dbReference type="Proteomes" id="UP000006322">
    <property type="component" value="Unassembled WGS sequence"/>
</dbReference>
<feature type="compositionally biased region" description="Acidic residues" evidence="1">
    <location>
        <begin position="89"/>
        <end position="165"/>
    </location>
</feature>
<dbReference type="InterPro" id="IPR002048">
    <property type="entry name" value="EF_hand_dom"/>
</dbReference>
<evidence type="ECO:0000313" key="5">
    <source>
        <dbReference type="Proteomes" id="UP000006322"/>
    </source>
</evidence>
<evidence type="ECO:0000259" key="3">
    <source>
        <dbReference type="PROSITE" id="PS50222"/>
    </source>
</evidence>
<feature type="compositionally biased region" description="Polar residues" evidence="1">
    <location>
        <begin position="74"/>
        <end position="83"/>
    </location>
</feature>
<dbReference type="SUPFAM" id="SSF47473">
    <property type="entry name" value="EF-hand"/>
    <property type="match status" value="1"/>
</dbReference>
<dbReference type="Pfam" id="PF13202">
    <property type="entry name" value="EF-hand_5"/>
    <property type="match status" value="3"/>
</dbReference>
<keyword evidence="5" id="KW-1185">Reference proteome</keyword>
<dbReference type="AlphaFoldDB" id="K6ZZ22"/>
<accession>K6ZZ22</accession>
<evidence type="ECO:0000256" key="1">
    <source>
        <dbReference type="SAM" id="MobiDB-lite"/>
    </source>
</evidence>
<dbReference type="Gene3D" id="2.160.20.80">
    <property type="entry name" value="E3 ubiquitin-protein ligase SopA"/>
    <property type="match status" value="1"/>
</dbReference>
<dbReference type="InterPro" id="IPR018247">
    <property type="entry name" value="EF_Hand_1_Ca_BS"/>
</dbReference>
<dbReference type="EMBL" id="BAER01000083">
    <property type="protein sequence ID" value="GAC33983.1"/>
    <property type="molecule type" value="Genomic_DNA"/>
</dbReference>
<dbReference type="PROSITE" id="PS50222">
    <property type="entry name" value="EF_HAND_2"/>
    <property type="match status" value="2"/>
</dbReference>
<feature type="compositionally biased region" description="Basic and acidic residues" evidence="1">
    <location>
        <begin position="248"/>
        <end position="260"/>
    </location>
</feature>
<dbReference type="PROSITE" id="PS00018">
    <property type="entry name" value="EF_HAND_1"/>
    <property type="match status" value="2"/>
</dbReference>
<dbReference type="GO" id="GO:0005509">
    <property type="term" value="F:calcium ion binding"/>
    <property type="evidence" value="ECO:0007669"/>
    <property type="project" value="InterPro"/>
</dbReference>
<feature type="compositionally biased region" description="Basic and acidic residues" evidence="1">
    <location>
        <begin position="206"/>
        <end position="215"/>
    </location>
</feature>
<sequence>MKKLTLASIISSILATTAIAAPQDMDNKQAPTPADSTFATLDKDEDGFISQGEASKDNVWNYFVKVDEDADGQLSPNEFNTYVSMYGDADMDNAETENSDPENALDDSDMDDSDMDASDMDDSDMDASDMDDSDMDASDMDDSDMDASDMDDSDMDASDMDDSGMDDAKMNAEETESAVEHELSQAKQDAISAKAQNSNAMAEKQLTQHDNHDDVNANTTLDDPMKDAESNAQNALDNAKELAIQEQDTLKQAHESKKAQMSEQGNNAKHKMTESSDEKINSDLEQDNPALKAPEQPAPIKQEFAEVDVNADGFISREEAKNSEIAEHFDNADIDSDDKISQQEYDTFVKGQQLTARYSVRFPYESE</sequence>
<reference evidence="5" key="1">
    <citation type="journal article" date="2014" name="Environ. Microbiol.">
        <title>Comparative genomics of the marine bacterial genus Glaciecola reveals the high degree of genomic diversity and genomic characteristic for cold adaptation.</title>
        <authorList>
            <person name="Qin Q.L."/>
            <person name="Xie B.B."/>
            <person name="Yu Y."/>
            <person name="Shu Y.L."/>
            <person name="Rong J.C."/>
            <person name="Zhang Y.J."/>
            <person name="Zhao D.L."/>
            <person name="Chen X.L."/>
            <person name="Zhang X.Y."/>
            <person name="Chen B."/>
            <person name="Zhou B.C."/>
            <person name="Zhang Y.Z."/>
        </authorList>
    </citation>
    <scope>NUCLEOTIDE SEQUENCE [LARGE SCALE GENOMIC DNA]</scope>
    <source>
        <strain evidence="5">LMG 21857</strain>
    </source>
</reference>
<feature type="domain" description="EF-hand" evidence="3">
    <location>
        <begin position="320"/>
        <end position="355"/>
    </location>
</feature>
<keyword evidence="2" id="KW-0732">Signal</keyword>
<organism evidence="4 5">
    <name type="scientific">Paraglaciecola polaris LMG 21857</name>
    <dbReference type="NCBI Taxonomy" id="1129793"/>
    <lineage>
        <taxon>Bacteria</taxon>
        <taxon>Pseudomonadati</taxon>
        <taxon>Pseudomonadota</taxon>
        <taxon>Gammaproteobacteria</taxon>
        <taxon>Alteromonadales</taxon>
        <taxon>Alteromonadaceae</taxon>
        <taxon>Paraglaciecola</taxon>
    </lineage>
</organism>
<proteinExistence type="predicted"/>
<dbReference type="InterPro" id="IPR011992">
    <property type="entry name" value="EF-hand-dom_pair"/>
</dbReference>
<evidence type="ECO:0000313" key="4">
    <source>
        <dbReference type="EMBL" id="GAC33983.1"/>
    </source>
</evidence>
<dbReference type="SMART" id="SM00054">
    <property type="entry name" value="EFh"/>
    <property type="match status" value="2"/>
</dbReference>
<feature type="chain" id="PRO_5003898751" description="EF-hand domain-containing protein" evidence="2">
    <location>
        <begin position="21"/>
        <end position="367"/>
    </location>
</feature>
<protein>
    <recommendedName>
        <fullName evidence="3">EF-hand domain-containing protein</fullName>
    </recommendedName>
</protein>
<feature type="compositionally biased region" description="Basic and acidic residues" evidence="1">
    <location>
        <begin position="271"/>
        <end position="282"/>
    </location>
</feature>
<feature type="domain" description="EF-hand" evidence="3">
    <location>
        <begin position="54"/>
        <end position="89"/>
    </location>
</feature>
<dbReference type="OrthoDB" id="6314640at2"/>
<name>K6ZZ22_9ALTE</name>